<gene>
    <name evidence="2" type="ORF">GCM10011489_33540</name>
</gene>
<dbReference type="EMBL" id="BMGC01000034">
    <property type="protein sequence ID" value="GGB43310.1"/>
    <property type="molecule type" value="Genomic_DNA"/>
</dbReference>
<dbReference type="Proteomes" id="UP000621454">
    <property type="component" value="Unassembled WGS sequence"/>
</dbReference>
<proteinExistence type="predicted"/>
<keyword evidence="3" id="KW-1185">Reference proteome</keyword>
<accession>A0A916TGP8</accession>
<comment type="caution">
    <text evidence="2">The sequence shown here is derived from an EMBL/GenBank/DDBJ whole genome shotgun (WGS) entry which is preliminary data.</text>
</comment>
<reference evidence="2" key="2">
    <citation type="submission" date="2020-09" db="EMBL/GenBank/DDBJ databases">
        <authorList>
            <person name="Sun Q."/>
            <person name="Zhou Y."/>
        </authorList>
    </citation>
    <scope>NUCLEOTIDE SEQUENCE</scope>
    <source>
        <strain evidence="2">CGMCC 1.12827</strain>
    </source>
</reference>
<reference evidence="2" key="1">
    <citation type="journal article" date="2014" name="Int. J. Syst. Evol. Microbiol.">
        <title>Complete genome sequence of Corynebacterium casei LMG S-19264T (=DSM 44701T), isolated from a smear-ripened cheese.</title>
        <authorList>
            <consortium name="US DOE Joint Genome Institute (JGI-PGF)"/>
            <person name="Walter F."/>
            <person name="Albersmeier A."/>
            <person name="Kalinowski J."/>
            <person name="Ruckert C."/>
        </authorList>
    </citation>
    <scope>NUCLEOTIDE SEQUENCE</scope>
    <source>
        <strain evidence="2">CGMCC 1.12827</strain>
    </source>
</reference>
<evidence type="ECO:0008006" key="4">
    <source>
        <dbReference type="Google" id="ProtNLM"/>
    </source>
</evidence>
<dbReference type="InterPro" id="IPR021804">
    <property type="entry name" value="DUF3375"/>
</dbReference>
<name>A0A916TGP8_9ACTN</name>
<evidence type="ECO:0000313" key="3">
    <source>
        <dbReference type="Proteomes" id="UP000621454"/>
    </source>
</evidence>
<feature type="region of interest" description="Disordered" evidence="1">
    <location>
        <begin position="497"/>
        <end position="520"/>
    </location>
</feature>
<dbReference type="Pfam" id="PF11855">
    <property type="entry name" value="DUF3375"/>
    <property type="match status" value="1"/>
</dbReference>
<dbReference type="AlphaFoldDB" id="A0A916TGP8"/>
<sequence length="520" mass="56307">MGVETMADKAGPSRGSAAQFYAAFSGNVDADVTLRLLRSRSAIVYLAMMAARLASGPVDGDRLAEEIEHDLADLAAHWTDRGFEVPSATELLDRWVREGFVGRTIDTERAGVDHAVERYQLTRGATRALSQIQSVTSDRSMATETVMEMVVGRLGDIAVALNPDPGEHVRSIDSKLAELTQRRRQLADGALPAVDEEKVLDDIRMVAELAERMPADIIGYGEKMRENSRLLLSQNLDGGGHADALNDMFARHDEIAESPEGKAFDAFYTLISDHRLRESLERHIDGIVTGMREDLPDDLAMTLTSFLDRMWAQVQRVDEVRGQVYRRINTFVKDGDVLAYRALREQIAQAQRAAADAFEHASAGKDLGIEVPMSTVESASVGALAFHDGVIDIPDGVEYTVGEMVIDPGDLVGAESIDWAALTDAVNTVAAHGPADLADVVAALPSVRAGDVIGLWSLAHRHGEVSESDEIELVAQTARGPREIRLPAAYFTEPILDDSRSGQQGGPIHLLDGPTSGVLA</sequence>
<organism evidence="2 3">
    <name type="scientific">Gordonia jinhuaensis</name>
    <dbReference type="NCBI Taxonomy" id="1517702"/>
    <lineage>
        <taxon>Bacteria</taxon>
        <taxon>Bacillati</taxon>
        <taxon>Actinomycetota</taxon>
        <taxon>Actinomycetes</taxon>
        <taxon>Mycobacteriales</taxon>
        <taxon>Gordoniaceae</taxon>
        <taxon>Gordonia</taxon>
    </lineage>
</organism>
<evidence type="ECO:0000313" key="2">
    <source>
        <dbReference type="EMBL" id="GGB43310.1"/>
    </source>
</evidence>
<evidence type="ECO:0000256" key="1">
    <source>
        <dbReference type="SAM" id="MobiDB-lite"/>
    </source>
</evidence>
<protein>
    <recommendedName>
        <fullName evidence="4">DUF3375 domain-containing protein</fullName>
    </recommendedName>
</protein>